<dbReference type="InterPro" id="IPR011006">
    <property type="entry name" value="CheY-like_superfamily"/>
</dbReference>
<dbReference type="SUPFAM" id="SSF52172">
    <property type="entry name" value="CheY-like"/>
    <property type="match status" value="1"/>
</dbReference>
<gene>
    <name evidence="1" type="ORF">SAMN05443574_10676</name>
</gene>
<dbReference type="AlphaFoldDB" id="A0A1H2VX96"/>
<proteinExistence type="predicted"/>
<dbReference type="EMBL" id="FNOF01000006">
    <property type="protein sequence ID" value="SDW72877.1"/>
    <property type="molecule type" value="Genomic_DNA"/>
</dbReference>
<dbReference type="RefSeq" id="WP_004516748.1">
    <property type="nucleotide sequence ID" value="NZ_FNOF01000006.1"/>
</dbReference>
<dbReference type="Proteomes" id="UP000182573">
    <property type="component" value="Unassembled WGS sequence"/>
</dbReference>
<evidence type="ECO:0000313" key="1">
    <source>
        <dbReference type="EMBL" id="SDW72877.1"/>
    </source>
</evidence>
<accession>A0A1H2VX96</accession>
<dbReference type="Gene3D" id="3.40.50.2300">
    <property type="match status" value="1"/>
</dbReference>
<evidence type="ECO:0008006" key="3">
    <source>
        <dbReference type="Google" id="ProtNLM"/>
    </source>
</evidence>
<sequence>MNRTGVSEQSTSEATTVLYVDDDQLLLDLQADIADEREAIELVTTSNTDRAVSLLADRGFDCVVVGSRRTVSTPGRFAREVHTEYPEVTLVRYTWEPWQGDAGEVFDAVFKKQVKSAGTVQLLDRVRWLDD</sequence>
<name>A0A1H2VX96_HALVA</name>
<evidence type="ECO:0000313" key="2">
    <source>
        <dbReference type="Proteomes" id="UP000182573"/>
    </source>
</evidence>
<reference evidence="1 2" key="1">
    <citation type="submission" date="2016-10" db="EMBL/GenBank/DDBJ databases">
        <authorList>
            <person name="de Groot N.N."/>
        </authorList>
    </citation>
    <scope>NUCLEOTIDE SEQUENCE [LARGE SCALE GENOMIC DNA]</scope>
    <source>
        <strain evidence="1 2">DSM 3756</strain>
    </source>
</reference>
<organism evidence="1 2">
    <name type="scientific">Haloarcula vallismortis</name>
    <name type="common">Halobacterium vallismortis</name>
    <dbReference type="NCBI Taxonomy" id="28442"/>
    <lineage>
        <taxon>Archaea</taxon>
        <taxon>Methanobacteriati</taxon>
        <taxon>Methanobacteriota</taxon>
        <taxon>Stenosarchaea group</taxon>
        <taxon>Halobacteria</taxon>
        <taxon>Halobacteriales</taxon>
        <taxon>Haloarculaceae</taxon>
        <taxon>Haloarcula</taxon>
    </lineage>
</organism>
<protein>
    <recommendedName>
        <fullName evidence="3">Response regulator receiver domain-containing protein</fullName>
    </recommendedName>
</protein>
<dbReference type="STRING" id="28442.SAMN05443574_10676"/>